<gene>
    <name evidence="1" type="ORF">ACAOBT_LOCUS11115</name>
</gene>
<accession>A0A9P0KGU0</accession>
<dbReference type="OrthoDB" id="6748077at2759"/>
<reference evidence="1" key="1">
    <citation type="submission" date="2022-03" db="EMBL/GenBank/DDBJ databases">
        <authorList>
            <person name="Sayadi A."/>
        </authorList>
    </citation>
    <scope>NUCLEOTIDE SEQUENCE</scope>
</reference>
<comment type="caution">
    <text evidence="1">The sequence shown here is derived from an EMBL/GenBank/DDBJ whole genome shotgun (WGS) entry which is preliminary data.</text>
</comment>
<evidence type="ECO:0000313" key="1">
    <source>
        <dbReference type="EMBL" id="CAH1974469.1"/>
    </source>
</evidence>
<proteinExistence type="predicted"/>
<keyword evidence="2" id="KW-1185">Reference proteome</keyword>
<evidence type="ECO:0000313" key="2">
    <source>
        <dbReference type="Proteomes" id="UP001152888"/>
    </source>
</evidence>
<dbReference type="EMBL" id="CAKOFQ010006825">
    <property type="protein sequence ID" value="CAH1974469.1"/>
    <property type="molecule type" value="Genomic_DNA"/>
</dbReference>
<name>A0A9P0KGU0_ACAOB</name>
<organism evidence="1 2">
    <name type="scientific">Acanthoscelides obtectus</name>
    <name type="common">Bean weevil</name>
    <name type="synonym">Bruchus obtectus</name>
    <dbReference type="NCBI Taxonomy" id="200917"/>
    <lineage>
        <taxon>Eukaryota</taxon>
        <taxon>Metazoa</taxon>
        <taxon>Ecdysozoa</taxon>
        <taxon>Arthropoda</taxon>
        <taxon>Hexapoda</taxon>
        <taxon>Insecta</taxon>
        <taxon>Pterygota</taxon>
        <taxon>Neoptera</taxon>
        <taxon>Endopterygota</taxon>
        <taxon>Coleoptera</taxon>
        <taxon>Polyphaga</taxon>
        <taxon>Cucujiformia</taxon>
        <taxon>Chrysomeloidea</taxon>
        <taxon>Chrysomelidae</taxon>
        <taxon>Bruchinae</taxon>
        <taxon>Bruchini</taxon>
        <taxon>Acanthoscelides</taxon>
    </lineage>
</organism>
<protein>
    <submittedName>
        <fullName evidence="1">Uncharacterized protein</fullName>
    </submittedName>
</protein>
<dbReference type="AlphaFoldDB" id="A0A9P0KGU0"/>
<sequence>MQGCTVDHAVIYLGSAAGQAYVALSRARSLDGSRIGELDWSKLTGPLATNCEDVEITHCDDHIGESNNKHNIGAMFRFLFVPHRWISPIRNILRIPEQIY</sequence>
<dbReference type="Proteomes" id="UP001152888">
    <property type="component" value="Unassembled WGS sequence"/>
</dbReference>